<evidence type="ECO:0008006" key="4">
    <source>
        <dbReference type="Google" id="ProtNLM"/>
    </source>
</evidence>
<name>A0A067P3T0_PLEO1</name>
<gene>
    <name evidence="2" type="ORF">PLEOSDRAFT_1087965</name>
</gene>
<sequence length="185" mass="20486">MVSLGSFLDHLILPNLLYLMVADASTDLESSTSSIVWQPSSFINFVGRSQCNITSLRFTQVLESDDALISCLRSTSHSLKELQVSDLRGVTFPITDRVLQLLTIHPPNPQTPSLCPRLATIRFGTCLSSTDGVLAQMLESRWYSAEVGTSEFARPKFMNPRLDVKRNPRDVAMLSKLRAAGLQTV</sequence>
<dbReference type="EMBL" id="KL198004">
    <property type="protein sequence ID" value="KDQ33880.1"/>
    <property type="molecule type" value="Genomic_DNA"/>
</dbReference>
<dbReference type="HOGENOM" id="CLU_1461894_0_0_1"/>
<evidence type="ECO:0000313" key="3">
    <source>
        <dbReference type="Proteomes" id="UP000027073"/>
    </source>
</evidence>
<dbReference type="InParanoid" id="A0A067P3T0"/>
<feature type="chain" id="PRO_5001642827" description="F-box domain-containing protein" evidence="1">
    <location>
        <begin position="25"/>
        <end position="185"/>
    </location>
</feature>
<dbReference type="OrthoDB" id="3139399at2759"/>
<accession>A0A067P3T0</accession>
<feature type="signal peptide" evidence="1">
    <location>
        <begin position="1"/>
        <end position="24"/>
    </location>
</feature>
<proteinExistence type="predicted"/>
<evidence type="ECO:0000313" key="2">
    <source>
        <dbReference type="EMBL" id="KDQ33880.1"/>
    </source>
</evidence>
<dbReference type="AlphaFoldDB" id="A0A067P3T0"/>
<keyword evidence="1" id="KW-0732">Signal</keyword>
<dbReference type="Proteomes" id="UP000027073">
    <property type="component" value="Unassembled WGS sequence"/>
</dbReference>
<dbReference type="STRING" id="1137138.A0A067P3T0"/>
<protein>
    <recommendedName>
        <fullName evidence="4">F-box domain-containing protein</fullName>
    </recommendedName>
</protein>
<organism evidence="2 3">
    <name type="scientific">Pleurotus ostreatus (strain PC15)</name>
    <name type="common">Oyster mushroom</name>
    <dbReference type="NCBI Taxonomy" id="1137138"/>
    <lineage>
        <taxon>Eukaryota</taxon>
        <taxon>Fungi</taxon>
        <taxon>Dikarya</taxon>
        <taxon>Basidiomycota</taxon>
        <taxon>Agaricomycotina</taxon>
        <taxon>Agaricomycetes</taxon>
        <taxon>Agaricomycetidae</taxon>
        <taxon>Agaricales</taxon>
        <taxon>Pleurotineae</taxon>
        <taxon>Pleurotaceae</taxon>
        <taxon>Pleurotus</taxon>
    </lineage>
</organism>
<dbReference type="VEuPathDB" id="FungiDB:PLEOSDRAFT_1087965"/>
<reference evidence="3" key="1">
    <citation type="journal article" date="2014" name="Proc. Natl. Acad. Sci. U.S.A.">
        <title>Extensive sampling of basidiomycete genomes demonstrates inadequacy of the white-rot/brown-rot paradigm for wood decay fungi.</title>
        <authorList>
            <person name="Riley R."/>
            <person name="Salamov A.A."/>
            <person name="Brown D.W."/>
            <person name="Nagy L.G."/>
            <person name="Floudas D."/>
            <person name="Held B.W."/>
            <person name="Levasseur A."/>
            <person name="Lombard V."/>
            <person name="Morin E."/>
            <person name="Otillar R."/>
            <person name="Lindquist E.A."/>
            <person name="Sun H."/>
            <person name="LaButti K.M."/>
            <person name="Schmutz J."/>
            <person name="Jabbour D."/>
            <person name="Luo H."/>
            <person name="Baker S.E."/>
            <person name="Pisabarro A.G."/>
            <person name="Walton J.D."/>
            <person name="Blanchette R.A."/>
            <person name="Henrissat B."/>
            <person name="Martin F."/>
            <person name="Cullen D."/>
            <person name="Hibbett D.S."/>
            <person name="Grigoriev I.V."/>
        </authorList>
    </citation>
    <scope>NUCLEOTIDE SEQUENCE [LARGE SCALE GENOMIC DNA]</scope>
    <source>
        <strain evidence="3">PC15</strain>
    </source>
</reference>
<evidence type="ECO:0000256" key="1">
    <source>
        <dbReference type="SAM" id="SignalP"/>
    </source>
</evidence>